<gene>
    <name evidence="5" type="ORF">LJ207_00360</name>
</gene>
<dbReference type="CDD" id="cd00165">
    <property type="entry name" value="S4"/>
    <property type="match status" value="1"/>
</dbReference>
<sequence>MAQKERLDIVVTERGLFKSRSRAKRAIMAGLVFVDGQREDKAGTQITKDAEIEIRGDKNPYVSRGGLKLEKALKSFAVDVDAKAALDIGASTGGFTDCLLKHGAQKVYAIDVGYGQLAWKLRQDERVVVLERCNFRYLDKKQLDLEVPLIVTDVSFISLRLILEGVKRFLEKEGDFIALIKPQFEAGRERVGKNGVVKDPAVHQDVINSLSEFFLENSFLPLALDYSPITGASSKNIEYLIHLKYLAEDEIEAFALEKWQNKVKHTVKTAHNKLGGKYG</sequence>
<reference evidence="5 6" key="1">
    <citation type="submission" date="2021-10" db="EMBL/GenBank/DDBJ databases">
        <authorList>
            <person name="Grouzdev D.S."/>
            <person name="Pantiukh K.S."/>
            <person name="Krutkina M.S."/>
        </authorList>
    </citation>
    <scope>NUCLEOTIDE SEQUENCE [LARGE SCALE GENOMIC DNA]</scope>
    <source>
        <strain evidence="5 6">Z-7514</strain>
    </source>
</reference>
<dbReference type="SMART" id="SM00363">
    <property type="entry name" value="S4"/>
    <property type="match status" value="1"/>
</dbReference>
<keyword evidence="5" id="KW-0808">Transferase</keyword>
<evidence type="ECO:0000313" key="6">
    <source>
        <dbReference type="Proteomes" id="UP001199296"/>
    </source>
</evidence>
<comment type="caution">
    <text evidence="5">The sequence shown here is derived from an EMBL/GenBank/DDBJ whole genome shotgun (WGS) entry which is preliminary data.</text>
</comment>
<dbReference type="GO" id="GO:0032259">
    <property type="term" value="P:methylation"/>
    <property type="evidence" value="ECO:0007669"/>
    <property type="project" value="UniProtKB-KW"/>
</dbReference>
<comment type="similarity">
    <text evidence="2">Belongs to the TlyA family.</text>
</comment>
<dbReference type="GO" id="GO:0003723">
    <property type="term" value="F:RNA binding"/>
    <property type="evidence" value="ECO:0007669"/>
    <property type="project" value="UniProtKB-KW"/>
</dbReference>
<organism evidence="5 6">
    <name type="scientific">Halanaerobium polyolivorans</name>
    <dbReference type="NCBI Taxonomy" id="2886943"/>
    <lineage>
        <taxon>Bacteria</taxon>
        <taxon>Bacillati</taxon>
        <taxon>Bacillota</taxon>
        <taxon>Clostridia</taxon>
        <taxon>Halanaerobiales</taxon>
        <taxon>Halanaerobiaceae</taxon>
        <taxon>Halanaerobium</taxon>
    </lineage>
</organism>
<dbReference type="CDD" id="cd02440">
    <property type="entry name" value="AdoMet_MTases"/>
    <property type="match status" value="1"/>
</dbReference>
<dbReference type="Gene3D" id="3.40.50.150">
    <property type="entry name" value="Vaccinia Virus protein VP39"/>
    <property type="match status" value="1"/>
</dbReference>
<dbReference type="InterPro" id="IPR029063">
    <property type="entry name" value="SAM-dependent_MTases_sf"/>
</dbReference>
<dbReference type="EMBL" id="JAJFAT010000001">
    <property type="protein sequence ID" value="MCC3143777.1"/>
    <property type="molecule type" value="Genomic_DNA"/>
</dbReference>
<dbReference type="InterPro" id="IPR047048">
    <property type="entry name" value="TlyA"/>
</dbReference>
<dbReference type="Pfam" id="PF01728">
    <property type="entry name" value="FtsJ"/>
    <property type="match status" value="1"/>
</dbReference>
<dbReference type="Proteomes" id="UP001199296">
    <property type="component" value="Unassembled WGS sequence"/>
</dbReference>
<dbReference type="AlphaFoldDB" id="A0AAW4WWY4"/>
<dbReference type="PIRSF" id="PIRSF005578">
    <property type="entry name" value="TlyA"/>
    <property type="match status" value="1"/>
</dbReference>
<dbReference type="PANTHER" id="PTHR32319:SF0">
    <property type="entry name" value="BACTERIAL HEMOLYSIN-LIKE PROTEIN"/>
    <property type="match status" value="1"/>
</dbReference>
<evidence type="ECO:0000313" key="5">
    <source>
        <dbReference type="EMBL" id="MCC3143777.1"/>
    </source>
</evidence>
<dbReference type="InterPro" id="IPR002877">
    <property type="entry name" value="RNA_MeTrfase_FtsJ_dom"/>
</dbReference>
<protein>
    <submittedName>
        <fullName evidence="5">TlyA family RNA methyltransferase</fullName>
    </submittedName>
</protein>
<dbReference type="SUPFAM" id="SSF53335">
    <property type="entry name" value="S-adenosyl-L-methionine-dependent methyltransferases"/>
    <property type="match status" value="1"/>
</dbReference>
<dbReference type="InterPro" id="IPR036986">
    <property type="entry name" value="S4_RNA-bd_sf"/>
</dbReference>
<feature type="domain" description="RNA-binding S4" evidence="4">
    <location>
        <begin position="5"/>
        <end position="70"/>
    </location>
</feature>
<proteinExistence type="inferred from homology"/>
<evidence type="ECO:0000259" key="4">
    <source>
        <dbReference type="SMART" id="SM00363"/>
    </source>
</evidence>
<keyword evidence="5" id="KW-0489">Methyltransferase</keyword>
<dbReference type="SUPFAM" id="SSF55174">
    <property type="entry name" value="Alpha-L RNA-binding motif"/>
    <property type="match status" value="1"/>
</dbReference>
<evidence type="ECO:0000256" key="1">
    <source>
        <dbReference type="ARBA" id="ARBA00022884"/>
    </source>
</evidence>
<dbReference type="PROSITE" id="PS50889">
    <property type="entry name" value="S4"/>
    <property type="match status" value="1"/>
</dbReference>
<name>A0AAW4WWY4_9FIRM</name>
<dbReference type="PANTHER" id="PTHR32319">
    <property type="entry name" value="BACTERIAL HEMOLYSIN-LIKE PROTEIN"/>
    <property type="match status" value="1"/>
</dbReference>
<evidence type="ECO:0000256" key="2">
    <source>
        <dbReference type="ARBA" id="ARBA00029460"/>
    </source>
</evidence>
<dbReference type="NCBIfam" id="TIGR00478">
    <property type="entry name" value="tly"/>
    <property type="match status" value="1"/>
</dbReference>
<accession>A0AAW4WWY4</accession>
<dbReference type="Gene3D" id="3.10.290.10">
    <property type="entry name" value="RNA-binding S4 domain"/>
    <property type="match status" value="1"/>
</dbReference>
<dbReference type="Pfam" id="PF01479">
    <property type="entry name" value="S4"/>
    <property type="match status" value="1"/>
</dbReference>
<keyword evidence="6" id="KW-1185">Reference proteome</keyword>
<dbReference type="InterPro" id="IPR004538">
    <property type="entry name" value="Hemolysin_A/TlyA"/>
</dbReference>
<dbReference type="RefSeq" id="WP_229342976.1">
    <property type="nucleotide sequence ID" value="NZ_JAJFAT010000001.1"/>
</dbReference>
<keyword evidence="1 3" id="KW-0694">RNA-binding</keyword>
<evidence type="ECO:0000256" key="3">
    <source>
        <dbReference type="PROSITE-ProRule" id="PRU00182"/>
    </source>
</evidence>
<dbReference type="InterPro" id="IPR002942">
    <property type="entry name" value="S4_RNA-bd"/>
</dbReference>
<dbReference type="GO" id="GO:0008168">
    <property type="term" value="F:methyltransferase activity"/>
    <property type="evidence" value="ECO:0007669"/>
    <property type="project" value="UniProtKB-KW"/>
</dbReference>